<dbReference type="AlphaFoldDB" id="A0A1Y1SGG9"/>
<accession>A0A1Y1SGG9</accession>
<dbReference type="Gene3D" id="3.40.50.720">
    <property type="entry name" value="NAD(P)-binding Rossmann-like Domain"/>
    <property type="match status" value="1"/>
</dbReference>
<dbReference type="InterPro" id="IPR020904">
    <property type="entry name" value="Sc_DH/Rdtase_CS"/>
</dbReference>
<feature type="domain" description="Ketoreductase" evidence="3">
    <location>
        <begin position="7"/>
        <end position="142"/>
    </location>
</feature>
<organism evidence="4 5">
    <name type="scientific">Oceanococcus atlanticus</name>
    <dbReference type="NCBI Taxonomy" id="1317117"/>
    <lineage>
        <taxon>Bacteria</taxon>
        <taxon>Pseudomonadati</taxon>
        <taxon>Pseudomonadota</taxon>
        <taxon>Gammaproteobacteria</taxon>
        <taxon>Chromatiales</taxon>
        <taxon>Oceanococcaceae</taxon>
        <taxon>Oceanococcus</taxon>
    </lineage>
</organism>
<evidence type="ECO:0000256" key="1">
    <source>
        <dbReference type="ARBA" id="ARBA00006484"/>
    </source>
</evidence>
<dbReference type="SMART" id="SM00822">
    <property type="entry name" value="PKS_KR"/>
    <property type="match status" value="1"/>
</dbReference>
<dbReference type="EMBL" id="AQQV01000001">
    <property type="protein sequence ID" value="ORE88753.1"/>
    <property type="molecule type" value="Genomic_DNA"/>
</dbReference>
<dbReference type="PRINTS" id="PR00080">
    <property type="entry name" value="SDRFAMILY"/>
</dbReference>
<evidence type="ECO:0000259" key="3">
    <source>
        <dbReference type="SMART" id="SM00822"/>
    </source>
</evidence>
<dbReference type="Pfam" id="PF13561">
    <property type="entry name" value="adh_short_C2"/>
    <property type="match status" value="1"/>
</dbReference>
<dbReference type="Proteomes" id="UP000192342">
    <property type="component" value="Unassembled WGS sequence"/>
</dbReference>
<gene>
    <name evidence="4" type="ORF">ATO7_02720</name>
</gene>
<dbReference type="FunFam" id="3.40.50.720:FF:000084">
    <property type="entry name" value="Short-chain dehydrogenase reductase"/>
    <property type="match status" value="1"/>
</dbReference>
<proteinExistence type="inferred from homology"/>
<name>A0A1Y1SGG9_9GAMM</name>
<comment type="caution">
    <text evidence="4">The sequence shown here is derived from an EMBL/GenBank/DDBJ whole genome shotgun (WGS) entry which is preliminary data.</text>
</comment>
<dbReference type="SUPFAM" id="SSF51735">
    <property type="entry name" value="NAD(P)-binding Rossmann-fold domains"/>
    <property type="match status" value="1"/>
</dbReference>
<dbReference type="CDD" id="cd05233">
    <property type="entry name" value="SDR_c"/>
    <property type="match status" value="1"/>
</dbReference>
<dbReference type="RefSeq" id="WP_083559372.1">
    <property type="nucleotide sequence ID" value="NZ_AQQV01000001.1"/>
</dbReference>
<dbReference type="PANTHER" id="PTHR43639:SF1">
    <property type="entry name" value="SHORT-CHAIN DEHYDROGENASE_REDUCTASE FAMILY PROTEIN"/>
    <property type="match status" value="1"/>
</dbReference>
<dbReference type="OrthoDB" id="9793499at2"/>
<dbReference type="STRING" id="1317117.ATO7_02720"/>
<evidence type="ECO:0000313" key="5">
    <source>
        <dbReference type="Proteomes" id="UP000192342"/>
    </source>
</evidence>
<protein>
    <submittedName>
        <fullName evidence="4">Short chain dehydrogenase</fullName>
    </submittedName>
</protein>
<reference evidence="4 5" key="1">
    <citation type="submission" date="2013-04" db="EMBL/GenBank/DDBJ databases">
        <title>Oceanococcus atlanticus 22II-S10r2 Genome Sequencing.</title>
        <authorList>
            <person name="Lai Q."/>
            <person name="Li G."/>
            <person name="Shao Z."/>
        </authorList>
    </citation>
    <scope>NUCLEOTIDE SEQUENCE [LARGE SCALE GENOMIC DNA]</scope>
    <source>
        <strain evidence="4 5">22II-S10r2</strain>
    </source>
</reference>
<dbReference type="GO" id="GO:0016491">
    <property type="term" value="F:oxidoreductase activity"/>
    <property type="evidence" value="ECO:0007669"/>
    <property type="project" value="UniProtKB-KW"/>
</dbReference>
<comment type="similarity">
    <text evidence="1">Belongs to the short-chain dehydrogenases/reductases (SDR) family.</text>
</comment>
<evidence type="ECO:0000313" key="4">
    <source>
        <dbReference type="EMBL" id="ORE88753.1"/>
    </source>
</evidence>
<evidence type="ECO:0000256" key="2">
    <source>
        <dbReference type="ARBA" id="ARBA00023002"/>
    </source>
</evidence>
<sequence length="256" mass="26267">MTARTTQIVLITGGAKGVGLGISRSFLARGAQVIITARNAPENPVEVDGNQAEFIAADIRDAEACKALLADIAARHGRLDVLINNAGGSPFAMADAASPRFHEAIIRLNLLAPLNLAQGANALMQQQDHGGVIINIGSVSADRASPGTAAYGAAKAGLLNLTQSLAVEWAPKVRVAAVSPGPVLTEQAHLHFGDEAGIAAVASSIPMQRLAQPDDIGNACVWLASDQAAYVSGSNIVINGGGERPAFLDKATVNKT</sequence>
<keyword evidence="2" id="KW-0560">Oxidoreductase</keyword>
<dbReference type="InterPro" id="IPR036291">
    <property type="entry name" value="NAD(P)-bd_dom_sf"/>
</dbReference>
<keyword evidence="5" id="KW-1185">Reference proteome</keyword>
<dbReference type="PANTHER" id="PTHR43639">
    <property type="entry name" value="OXIDOREDUCTASE, SHORT-CHAIN DEHYDROGENASE/REDUCTASE FAMILY (AFU_ORTHOLOGUE AFUA_5G02870)"/>
    <property type="match status" value="1"/>
</dbReference>
<dbReference type="InterPro" id="IPR057326">
    <property type="entry name" value="KR_dom"/>
</dbReference>
<dbReference type="InterPro" id="IPR002347">
    <property type="entry name" value="SDR_fam"/>
</dbReference>
<dbReference type="PROSITE" id="PS00061">
    <property type="entry name" value="ADH_SHORT"/>
    <property type="match status" value="1"/>
</dbReference>
<dbReference type="PRINTS" id="PR00081">
    <property type="entry name" value="GDHRDH"/>
</dbReference>
<dbReference type="NCBIfam" id="NF005893">
    <property type="entry name" value="PRK07856.1"/>
    <property type="match status" value="1"/>
</dbReference>